<evidence type="ECO:0000313" key="8">
    <source>
        <dbReference type="EMBL" id="CDX51259.1"/>
    </source>
</evidence>
<dbReference type="GO" id="GO:0016887">
    <property type="term" value="F:ATP hydrolysis activity"/>
    <property type="evidence" value="ECO:0007669"/>
    <property type="project" value="InterPro"/>
</dbReference>
<dbReference type="Proteomes" id="UP000182888">
    <property type="component" value="Unassembled WGS sequence"/>
</dbReference>
<dbReference type="InterPro" id="IPR027417">
    <property type="entry name" value="P-loop_NTPase"/>
</dbReference>
<protein>
    <submittedName>
        <fullName evidence="9">Leucine/isoleucine/valine transporter subunit ATP-binding component of ABC superfamily</fullName>
    </submittedName>
</protein>
<sequence>MDTDIVLAADRIVARYGSIEALHGVSLAIRRGQIVALLGANGAGKSTTLRTLSGLIAASSGSVRFLGEDITRVPAHRLPHRGLVHVPEGRRIFGDMTIRENLDLGSFTLTDDAERRRRLDHVFELFPILAKRHNGDARNLSGGEQQMLAIGRALMAAPKVLLLDEPSMGLAPQLIKEVMNIVQRLNREGVTILLVEQNSKVALKFADYGYVLKGGRIVLEGRGTDLANDDAVVSAYLGGVAA</sequence>
<evidence type="ECO:0000256" key="5">
    <source>
        <dbReference type="ARBA" id="ARBA00022970"/>
    </source>
</evidence>
<dbReference type="STRING" id="69974.MPLDJ20_150211"/>
<dbReference type="PROSITE" id="PS50893">
    <property type="entry name" value="ABC_TRANSPORTER_2"/>
    <property type="match status" value="1"/>
</dbReference>
<dbReference type="Gene3D" id="3.40.50.300">
    <property type="entry name" value="P-loop containing nucleotide triphosphate hydrolases"/>
    <property type="match status" value="1"/>
</dbReference>
<reference evidence="8" key="1">
    <citation type="submission" date="2014-08" db="EMBL/GenBank/DDBJ databases">
        <title>DNA barcoding of Bradysia (Diptera: Sciaridae) for detection of the immature stages on agricultural crops.</title>
        <authorList>
            <person name="Shin S."/>
            <person name="Jung S."/>
            <person name="Heller K."/>
            <person name="Menzel F."/>
            <person name="Hong T.-K."/>
            <person name="Lee H."/>
            <person name="Lee S."/>
        </authorList>
    </citation>
    <scope>NUCLEOTIDE SEQUENCE</scope>
</reference>
<dbReference type="Proteomes" id="UP000045285">
    <property type="component" value="Unassembled WGS sequence"/>
</dbReference>
<dbReference type="SUPFAM" id="SSF52540">
    <property type="entry name" value="P-loop containing nucleoside triphosphate hydrolases"/>
    <property type="match status" value="1"/>
</dbReference>
<proteinExistence type="inferred from homology"/>
<keyword evidence="10" id="KW-1185">Reference proteome</keyword>
<reference evidence="10" key="2">
    <citation type="submission" date="2014-08" db="EMBL/GenBank/DDBJ databases">
        <authorList>
            <person name="Moulin L."/>
        </authorList>
    </citation>
    <scope>NUCLEOTIDE SEQUENCE [LARGE SCALE GENOMIC DNA]</scope>
</reference>
<dbReference type="InterPro" id="IPR017871">
    <property type="entry name" value="ABC_transporter-like_CS"/>
</dbReference>
<keyword evidence="5" id="KW-0029">Amino-acid transport</keyword>
<evidence type="ECO:0000256" key="3">
    <source>
        <dbReference type="ARBA" id="ARBA00022741"/>
    </source>
</evidence>
<dbReference type="AlphaFoldDB" id="A0A090GBH4"/>
<evidence type="ECO:0000256" key="2">
    <source>
        <dbReference type="ARBA" id="ARBA00022448"/>
    </source>
</evidence>
<evidence type="ECO:0000313" key="11">
    <source>
        <dbReference type="Proteomes" id="UP000046122"/>
    </source>
</evidence>
<evidence type="ECO:0000256" key="4">
    <source>
        <dbReference type="ARBA" id="ARBA00022840"/>
    </source>
</evidence>
<dbReference type="EMBL" id="CCND01000005">
    <property type="protein sequence ID" value="CDX51259.1"/>
    <property type="molecule type" value="Genomic_DNA"/>
</dbReference>
<dbReference type="Pfam" id="PF00005">
    <property type="entry name" value="ABC_tran"/>
    <property type="match status" value="1"/>
</dbReference>
<evidence type="ECO:0000313" key="12">
    <source>
        <dbReference type="Proteomes" id="UP000182888"/>
    </source>
</evidence>
<dbReference type="InterPro" id="IPR052156">
    <property type="entry name" value="BCAA_Transport_ATP-bd_LivF"/>
</dbReference>
<evidence type="ECO:0000313" key="7">
    <source>
        <dbReference type="EMBL" id="CDX13221.1"/>
    </source>
</evidence>
<dbReference type="CDD" id="cd03224">
    <property type="entry name" value="ABC_TM1139_LivF_branched"/>
    <property type="match status" value="1"/>
</dbReference>
<dbReference type="EMBL" id="CCMZ01000006">
    <property type="protein sequence ID" value="CDX13221.1"/>
    <property type="molecule type" value="Genomic_DNA"/>
</dbReference>
<dbReference type="SMART" id="SM00382">
    <property type="entry name" value="AAA"/>
    <property type="match status" value="1"/>
</dbReference>
<gene>
    <name evidence="9" type="primary">livF</name>
    <name evidence="8" type="ORF">MPL1032_130220</name>
    <name evidence="7" type="ORF">MPL3356_140106</name>
    <name evidence="9" type="ORF">MPL3365_230289</name>
</gene>
<evidence type="ECO:0000256" key="1">
    <source>
        <dbReference type="ARBA" id="ARBA00005417"/>
    </source>
</evidence>
<dbReference type="PROSITE" id="PS00211">
    <property type="entry name" value="ABC_TRANSPORTER_1"/>
    <property type="match status" value="1"/>
</dbReference>
<dbReference type="EMBL" id="CCNE01000016">
    <property type="protein sequence ID" value="CDX56550.1"/>
    <property type="molecule type" value="Genomic_DNA"/>
</dbReference>
<organism evidence="9 11">
    <name type="scientific">Mesorhizobium plurifarium</name>
    <dbReference type="NCBI Taxonomy" id="69974"/>
    <lineage>
        <taxon>Bacteria</taxon>
        <taxon>Pseudomonadati</taxon>
        <taxon>Pseudomonadota</taxon>
        <taxon>Alphaproteobacteria</taxon>
        <taxon>Hyphomicrobiales</taxon>
        <taxon>Phyllobacteriaceae</taxon>
        <taxon>Mesorhizobium</taxon>
    </lineage>
</organism>
<feature type="domain" description="ABC transporter" evidence="6">
    <location>
        <begin position="7"/>
        <end position="239"/>
    </location>
</feature>
<reference evidence="12" key="3">
    <citation type="submission" date="2014-08" db="EMBL/GenBank/DDBJ databases">
        <authorList>
            <person name="Edwards T."/>
        </authorList>
    </citation>
    <scope>NUCLEOTIDE SEQUENCE [LARGE SCALE GENOMIC DNA]</scope>
</reference>
<keyword evidence="3" id="KW-0547">Nucleotide-binding</keyword>
<dbReference type="GO" id="GO:0015807">
    <property type="term" value="P:L-amino acid transport"/>
    <property type="evidence" value="ECO:0007669"/>
    <property type="project" value="TreeGrafter"/>
</dbReference>
<dbReference type="PANTHER" id="PTHR43820">
    <property type="entry name" value="HIGH-AFFINITY BRANCHED-CHAIN AMINO ACID TRANSPORT ATP-BINDING PROTEIN LIVF"/>
    <property type="match status" value="1"/>
</dbReference>
<keyword evidence="4 9" id="KW-0067">ATP-binding</keyword>
<dbReference type="InterPro" id="IPR003439">
    <property type="entry name" value="ABC_transporter-like_ATP-bd"/>
</dbReference>
<evidence type="ECO:0000313" key="9">
    <source>
        <dbReference type="EMBL" id="CDX56550.1"/>
    </source>
</evidence>
<reference evidence="9 11" key="4">
    <citation type="submission" date="2014-08" db="EMBL/GenBank/DDBJ databases">
        <authorList>
            <person name="Moulin Lionel"/>
        </authorList>
    </citation>
    <scope>NUCLEOTIDE SEQUENCE [LARGE SCALE GENOMIC DNA]</scope>
</reference>
<dbReference type="GO" id="GO:0005524">
    <property type="term" value="F:ATP binding"/>
    <property type="evidence" value="ECO:0007669"/>
    <property type="project" value="UniProtKB-KW"/>
</dbReference>
<dbReference type="GO" id="GO:0015658">
    <property type="term" value="F:branched-chain amino acid transmembrane transporter activity"/>
    <property type="evidence" value="ECO:0007669"/>
    <property type="project" value="TreeGrafter"/>
</dbReference>
<accession>A0A090GBH4</accession>
<dbReference type="PANTHER" id="PTHR43820:SF4">
    <property type="entry name" value="HIGH-AFFINITY BRANCHED-CHAIN AMINO ACID TRANSPORT ATP-BINDING PROTEIN LIVF"/>
    <property type="match status" value="1"/>
</dbReference>
<comment type="similarity">
    <text evidence="1">Belongs to the ABC transporter superfamily.</text>
</comment>
<evidence type="ECO:0000313" key="10">
    <source>
        <dbReference type="Proteomes" id="UP000045285"/>
    </source>
</evidence>
<name>A0A090GBH4_MESPL</name>
<dbReference type="Proteomes" id="UP000046122">
    <property type="component" value="Unassembled WGS sequence"/>
</dbReference>
<keyword evidence="2" id="KW-0813">Transport</keyword>
<dbReference type="InterPro" id="IPR003593">
    <property type="entry name" value="AAA+_ATPase"/>
</dbReference>
<evidence type="ECO:0000259" key="6">
    <source>
        <dbReference type="PROSITE" id="PS50893"/>
    </source>
</evidence>